<keyword evidence="1" id="KW-1133">Transmembrane helix</keyword>
<evidence type="ECO:0000313" key="3">
    <source>
        <dbReference type="Proteomes" id="UP000194420"/>
    </source>
</evidence>
<organism evidence="2 3">
    <name type="scientific">Altererythrobacter xiamenensis</name>
    <dbReference type="NCBI Taxonomy" id="1316679"/>
    <lineage>
        <taxon>Bacteria</taxon>
        <taxon>Pseudomonadati</taxon>
        <taxon>Pseudomonadota</taxon>
        <taxon>Alphaproteobacteria</taxon>
        <taxon>Sphingomonadales</taxon>
        <taxon>Erythrobacteraceae</taxon>
        <taxon>Altererythrobacter</taxon>
    </lineage>
</organism>
<keyword evidence="3" id="KW-1185">Reference proteome</keyword>
<dbReference type="Pfam" id="PF04964">
    <property type="entry name" value="Flp_Fap"/>
    <property type="match status" value="1"/>
</dbReference>
<dbReference type="InterPro" id="IPR007047">
    <property type="entry name" value="Flp_Fap"/>
</dbReference>
<dbReference type="Proteomes" id="UP000194420">
    <property type="component" value="Unassembled WGS sequence"/>
</dbReference>
<dbReference type="EMBL" id="FXWG01000003">
    <property type="protein sequence ID" value="SMQ74753.1"/>
    <property type="molecule type" value="Genomic_DNA"/>
</dbReference>
<reference evidence="3" key="1">
    <citation type="submission" date="2017-04" db="EMBL/GenBank/DDBJ databases">
        <authorList>
            <person name="Varghese N."/>
            <person name="Submissions S."/>
        </authorList>
    </citation>
    <scope>NUCLEOTIDE SEQUENCE [LARGE SCALE GENOMIC DNA]</scope>
</reference>
<dbReference type="RefSeq" id="WP_407640408.1">
    <property type="nucleotide sequence ID" value="NZ_FXWG01000003.1"/>
</dbReference>
<gene>
    <name evidence="2" type="ORF">SAMN06297468_2924</name>
</gene>
<evidence type="ECO:0000256" key="1">
    <source>
        <dbReference type="SAM" id="Phobius"/>
    </source>
</evidence>
<accession>A0A1Y6FQJ6</accession>
<proteinExistence type="predicted"/>
<name>A0A1Y6FQJ6_9SPHN</name>
<sequence length="57" mass="5881">MLKLFARDETGATAIEYALIASLIAVAAIVSMNSLGNEITSSFSNASNEMSEANAGI</sequence>
<feature type="transmembrane region" description="Helical" evidence="1">
    <location>
        <begin position="12"/>
        <end position="32"/>
    </location>
</feature>
<dbReference type="AlphaFoldDB" id="A0A1Y6FQJ6"/>
<evidence type="ECO:0000313" key="2">
    <source>
        <dbReference type="EMBL" id="SMQ74753.1"/>
    </source>
</evidence>
<keyword evidence="1" id="KW-0812">Transmembrane</keyword>
<protein>
    <submittedName>
        <fullName evidence="2">Pilus assembly protein Flp/PilA</fullName>
    </submittedName>
</protein>
<keyword evidence="1" id="KW-0472">Membrane</keyword>